<evidence type="ECO:0008006" key="3">
    <source>
        <dbReference type="Google" id="ProtNLM"/>
    </source>
</evidence>
<gene>
    <name evidence="1" type="ORF">A2872_03175</name>
</gene>
<name>A0A1F5Z0G7_9BACT</name>
<accession>A0A1F5Z0G7</accession>
<dbReference type="InterPro" id="IPR036514">
    <property type="entry name" value="SGNH_hydro_sf"/>
</dbReference>
<evidence type="ECO:0000313" key="2">
    <source>
        <dbReference type="Proteomes" id="UP000178681"/>
    </source>
</evidence>
<dbReference type="SUPFAM" id="SSF52266">
    <property type="entry name" value="SGNH hydrolase"/>
    <property type="match status" value="1"/>
</dbReference>
<reference evidence="1 2" key="1">
    <citation type="journal article" date="2016" name="Nat. Commun.">
        <title>Thousands of microbial genomes shed light on interconnected biogeochemical processes in an aquifer system.</title>
        <authorList>
            <person name="Anantharaman K."/>
            <person name="Brown C.T."/>
            <person name="Hug L.A."/>
            <person name="Sharon I."/>
            <person name="Castelle C.J."/>
            <person name="Probst A.J."/>
            <person name="Thomas B.C."/>
            <person name="Singh A."/>
            <person name="Wilkins M.J."/>
            <person name="Karaoz U."/>
            <person name="Brodie E.L."/>
            <person name="Williams K.H."/>
            <person name="Hubbard S.S."/>
            <person name="Banfield J.F."/>
        </authorList>
    </citation>
    <scope>NUCLEOTIDE SEQUENCE [LARGE SCALE GENOMIC DNA]</scope>
</reference>
<dbReference type="Proteomes" id="UP000178681">
    <property type="component" value="Unassembled WGS sequence"/>
</dbReference>
<protein>
    <recommendedName>
        <fullName evidence="3">SGNH hydrolase-type esterase domain-containing protein</fullName>
    </recommendedName>
</protein>
<dbReference type="AlphaFoldDB" id="A0A1F5Z0G7"/>
<organism evidence="1 2">
    <name type="scientific">Candidatus Gottesmanbacteria bacterium RIFCSPHIGHO2_01_FULL_42_12</name>
    <dbReference type="NCBI Taxonomy" id="1798377"/>
    <lineage>
        <taxon>Bacteria</taxon>
        <taxon>Candidatus Gottesmaniibacteriota</taxon>
    </lineage>
</organism>
<evidence type="ECO:0000313" key="1">
    <source>
        <dbReference type="EMBL" id="OGG05843.1"/>
    </source>
</evidence>
<proteinExistence type="predicted"/>
<dbReference type="Gene3D" id="3.40.50.1110">
    <property type="entry name" value="SGNH hydrolase"/>
    <property type="match status" value="1"/>
</dbReference>
<dbReference type="EMBL" id="MFJG01000027">
    <property type="protein sequence ID" value="OGG05843.1"/>
    <property type="molecule type" value="Genomic_DNA"/>
</dbReference>
<comment type="caution">
    <text evidence="1">The sequence shown here is derived from an EMBL/GenBank/DDBJ whole genome shotgun (WGS) entry which is preliminary data.</text>
</comment>
<sequence>MRLESSETVKFLKNTALAGLLGIVILQFSPVLNAAETADTIRGVRSPIPVILAGSSTVKNWGDTFARDEFSPVIITPRGVNGEVFRETVARIKSMSDICDARAVLVYSAVNDMSSNRVQNIAASDRFETLKHSQEELTEFIRVKCNGQTELLISESPQTRTVNDSKAETGWLRNKWNAFLEDNSGKGYRFQKLCDQSLNPADWLHILRVAMQSMGNKLRAYLLWNAKPEVCP</sequence>